<dbReference type="AlphaFoldDB" id="A0A0H5AAB4"/>
<sequence>MSHPKNTNNPPPAQAVLLTDAFSFHQMSAGDAESSLLQVRQGKEVRDALELSSMLAHSAVVIMERLSETGMKADEIYGVRFLVQASVALIDSSVHAVEFGNRQGVIGE</sequence>
<dbReference type="Proteomes" id="UP000036608">
    <property type="component" value="Chromosome"/>
</dbReference>
<evidence type="ECO:0008006" key="3">
    <source>
        <dbReference type="Google" id="ProtNLM"/>
    </source>
</evidence>
<protein>
    <recommendedName>
        <fullName evidence="3">DUF3077 domain-containing protein</fullName>
    </recommendedName>
</protein>
<dbReference type="RefSeq" id="WP_049710532.1">
    <property type="nucleotide sequence ID" value="NZ_CP011507.1"/>
</dbReference>
<proteinExistence type="predicted"/>
<organism evidence="1 2">
    <name type="scientific">Pseudomonas trivialis</name>
    <dbReference type="NCBI Taxonomy" id="200450"/>
    <lineage>
        <taxon>Bacteria</taxon>
        <taxon>Pseudomonadati</taxon>
        <taxon>Pseudomonadota</taxon>
        <taxon>Gammaproteobacteria</taxon>
        <taxon>Pseudomonadales</taxon>
        <taxon>Pseudomonadaceae</taxon>
        <taxon>Pseudomonas</taxon>
    </lineage>
</organism>
<gene>
    <name evidence="1" type="ORF">AA957_12815</name>
</gene>
<name>A0A0H5AAB4_9PSED</name>
<evidence type="ECO:0000313" key="1">
    <source>
        <dbReference type="EMBL" id="AKS06958.1"/>
    </source>
</evidence>
<evidence type="ECO:0000313" key="2">
    <source>
        <dbReference type="Proteomes" id="UP000036608"/>
    </source>
</evidence>
<dbReference type="KEGG" id="ptv:AA957_12815"/>
<dbReference type="EMBL" id="CP011507">
    <property type="protein sequence ID" value="AKS06958.1"/>
    <property type="molecule type" value="Genomic_DNA"/>
</dbReference>
<reference evidence="1 2" key="1">
    <citation type="journal article" date="2015" name="Genome Announc.">
        <title>Complete Genome Sequence of the Rhizobacterium Pseudomonas trivialis Strain IHBB745 with Multiple Plant Growth-Promoting Activities and Tolerance to Desiccation and Alkalinity.</title>
        <authorList>
            <person name="Gulati A."/>
            <person name="Swarnkar M.K."/>
            <person name="Vyas P."/>
            <person name="Rahi P."/>
            <person name="Thakur R."/>
            <person name="Thakur N."/>
            <person name="Singh A.K."/>
        </authorList>
    </citation>
    <scope>NUCLEOTIDE SEQUENCE [LARGE SCALE GENOMIC DNA]</scope>
    <source>
        <strain evidence="2">745</strain>
    </source>
</reference>
<accession>A0A0H5AAB4</accession>
<dbReference type="PATRIC" id="fig|200450.3.peg.2646"/>
<reference evidence="2" key="2">
    <citation type="submission" date="2015-05" db="EMBL/GenBank/DDBJ databases">
        <authorList>
            <person name="Swarnkar M.K."/>
            <person name="Vyas P."/>
            <person name="Rahi P."/>
            <person name="Thakur R."/>
            <person name="Thakur N."/>
            <person name="Singh A.K."/>
            <person name="Gulati A."/>
        </authorList>
    </citation>
    <scope>NUCLEOTIDE SEQUENCE [LARGE SCALE GENOMIC DNA]</scope>
    <source>
        <strain evidence="2">745</strain>
    </source>
</reference>